<proteinExistence type="predicted"/>
<gene>
    <name evidence="4" type="ORF">GCM10010170_011170</name>
</gene>
<name>A0ABP5SJ10_9ACTN</name>
<evidence type="ECO:0000259" key="1">
    <source>
        <dbReference type="Pfam" id="PF20013"/>
    </source>
</evidence>
<feature type="domain" description="GTPase-associated protein 1 N-terminal" evidence="1">
    <location>
        <begin position="6"/>
        <end position="138"/>
    </location>
</feature>
<dbReference type="Pfam" id="PF20014">
    <property type="entry name" value="GAP1-M"/>
    <property type="match status" value="1"/>
</dbReference>
<evidence type="ECO:0000313" key="4">
    <source>
        <dbReference type="EMBL" id="GAA2332302.1"/>
    </source>
</evidence>
<protein>
    <submittedName>
        <fullName evidence="4">Uncharacterized protein</fullName>
    </submittedName>
</protein>
<sequence>MIPVALQQLYYTSCEEGLSGHAGFQFAAVSEGVSPALMRHVEALSAYDPPRSLAYPRTPEELAACPQNLGFAPGAQGDVVFRAVYVGRDFSERFGNYFVHALAGPDLRAELAGALPIELWGAPMWRATPDAGSRLAPLAGVERGPLDRRGVAGFVARHGHGAGLAGLLTAAARAQSSGRSVLLVERGAEEAAHWIAAACYLLPREVAESLSFATFQRRPSPGRLHICATLDETVREAGTVVADMALYDFVAGRFADRDGHPLARLLVRIGMERAEEAWRTAATFAVTRPAAGDWDAWHPLVAAATPAEVRFEPEELAALAGWLRASAAALGAARTEAIGRRLLDHAELADAHLWAVAEAARTAGATAVADAATVRVLGRELRAVVALGLGPRPAYRLPAVGGGVRGPLAEQCAAAMDRAAPGVRLAVALWAEHYGVPVDPAVLRRCGTALGERLDAVPADLAEKAVARLAPVHAGLAAHLVAAAGRRRPEVMTALAGRAGKLLELRGLEEYPLLRELNLVRRARERRDETLDCLRRILPLRPDPSLDQALLDEVRPGGDWSLAETIAIVDALQRKTMRAPDRVVVRLAADALRRPVSSDSLEDHFKLTYRLSRTEWWTQLPAPVRGDGERLLDLNNRLNGPLDAESVREIMGREPGYTAAARVLFQLTGAPGLVVRATEARYVVRILQAGRGGAYEALIRHLDGRGGGRPDDRLLAQVAGLLIARRGTPDALRGRRDRVLGAAVKRWPMPELERLGAVLDGIDPESRKALAGLMSRHGRPARGERLGARLLHLVGRLLGSGPRKGPAGGA</sequence>
<dbReference type="Proteomes" id="UP001501444">
    <property type="component" value="Unassembled WGS sequence"/>
</dbReference>
<dbReference type="InterPro" id="IPR045401">
    <property type="entry name" value="GAP1-M"/>
</dbReference>
<reference evidence="5" key="1">
    <citation type="journal article" date="2019" name="Int. J. Syst. Evol. Microbiol.">
        <title>The Global Catalogue of Microorganisms (GCM) 10K type strain sequencing project: providing services to taxonomists for standard genome sequencing and annotation.</title>
        <authorList>
            <consortium name="The Broad Institute Genomics Platform"/>
            <consortium name="The Broad Institute Genome Sequencing Center for Infectious Disease"/>
            <person name="Wu L."/>
            <person name="Ma J."/>
        </authorList>
    </citation>
    <scope>NUCLEOTIDE SEQUENCE [LARGE SCALE GENOMIC DNA]</scope>
    <source>
        <strain evidence="5">JCM 3272</strain>
    </source>
</reference>
<evidence type="ECO:0000313" key="5">
    <source>
        <dbReference type="Proteomes" id="UP001501444"/>
    </source>
</evidence>
<accession>A0ABP5SJ10</accession>
<comment type="caution">
    <text evidence="4">The sequence shown here is derived from an EMBL/GenBank/DDBJ whole genome shotgun (WGS) entry which is preliminary data.</text>
</comment>
<dbReference type="Pfam" id="PF20052">
    <property type="entry name" value="GAP1-C"/>
    <property type="match status" value="1"/>
</dbReference>
<dbReference type="InterPro" id="IPR045402">
    <property type="entry name" value="GAP1-N2"/>
</dbReference>
<keyword evidence="5" id="KW-1185">Reference proteome</keyword>
<dbReference type="InterPro" id="IPR049532">
    <property type="entry name" value="GAP1-like_C"/>
</dbReference>
<organism evidence="4 5">
    <name type="scientific">Dactylosporangium salmoneum</name>
    <dbReference type="NCBI Taxonomy" id="53361"/>
    <lineage>
        <taxon>Bacteria</taxon>
        <taxon>Bacillati</taxon>
        <taxon>Actinomycetota</taxon>
        <taxon>Actinomycetes</taxon>
        <taxon>Micromonosporales</taxon>
        <taxon>Micromonosporaceae</taxon>
        <taxon>Dactylosporangium</taxon>
    </lineage>
</organism>
<evidence type="ECO:0000259" key="2">
    <source>
        <dbReference type="Pfam" id="PF20014"/>
    </source>
</evidence>
<evidence type="ECO:0000259" key="3">
    <source>
        <dbReference type="Pfam" id="PF20052"/>
    </source>
</evidence>
<feature type="domain" description="GTPase-associated protein 1-like C-terminal" evidence="3">
    <location>
        <begin position="278"/>
        <end position="765"/>
    </location>
</feature>
<dbReference type="EMBL" id="BAAARV010000007">
    <property type="protein sequence ID" value="GAA2332302.1"/>
    <property type="molecule type" value="Genomic_DNA"/>
</dbReference>
<feature type="domain" description="GTPase-associated protein 1 middle" evidence="2">
    <location>
        <begin position="163"/>
        <end position="238"/>
    </location>
</feature>
<dbReference type="Pfam" id="PF20013">
    <property type="entry name" value="GAP1-N2"/>
    <property type="match status" value="1"/>
</dbReference>